<keyword evidence="1" id="KW-0805">Transcription regulation</keyword>
<accession>A0ABS1EHL3</accession>
<evidence type="ECO:0000259" key="4">
    <source>
        <dbReference type="PROSITE" id="PS50987"/>
    </source>
</evidence>
<dbReference type="SMART" id="SM00418">
    <property type="entry name" value="HTH_ARSR"/>
    <property type="match status" value="1"/>
</dbReference>
<sequence length="110" mass="11882">METKDAVKALSALAHEARLEAYRQLVQAGSAGLQAGQLAETLGIPPSSLSFHLKELINADLLESKHEGRYVIYSVKFESMSTLLDYLTENCCAGDSCLVTSPEPHAKSES</sequence>
<dbReference type="InterPro" id="IPR001845">
    <property type="entry name" value="HTH_ArsR_DNA-bd_dom"/>
</dbReference>
<dbReference type="InterPro" id="IPR036390">
    <property type="entry name" value="WH_DNA-bd_sf"/>
</dbReference>
<proteinExistence type="predicted"/>
<dbReference type="Proteomes" id="UP000635316">
    <property type="component" value="Unassembled WGS sequence"/>
</dbReference>
<dbReference type="Gene3D" id="1.10.10.10">
    <property type="entry name" value="Winged helix-like DNA-binding domain superfamily/Winged helix DNA-binding domain"/>
    <property type="match status" value="1"/>
</dbReference>
<dbReference type="RefSeq" id="WP_200239198.1">
    <property type="nucleotide sequence ID" value="NZ_JAENGP010000021.1"/>
</dbReference>
<organism evidence="5 6">
    <name type="scientific">Advenella mandrilli</name>
    <dbReference type="NCBI Taxonomy" id="2800330"/>
    <lineage>
        <taxon>Bacteria</taxon>
        <taxon>Pseudomonadati</taxon>
        <taxon>Pseudomonadota</taxon>
        <taxon>Betaproteobacteria</taxon>
        <taxon>Burkholderiales</taxon>
        <taxon>Alcaligenaceae</taxon>
    </lineage>
</organism>
<dbReference type="CDD" id="cd00090">
    <property type="entry name" value="HTH_ARSR"/>
    <property type="match status" value="1"/>
</dbReference>
<dbReference type="InterPro" id="IPR011991">
    <property type="entry name" value="ArsR-like_HTH"/>
</dbReference>
<keyword evidence="3" id="KW-0804">Transcription</keyword>
<protein>
    <submittedName>
        <fullName evidence="5">Helix-turn-helix transcriptional regulator</fullName>
    </submittedName>
</protein>
<dbReference type="PROSITE" id="PS50987">
    <property type="entry name" value="HTH_ARSR_2"/>
    <property type="match status" value="1"/>
</dbReference>
<dbReference type="PANTHER" id="PTHR43132:SF2">
    <property type="entry name" value="ARSENICAL RESISTANCE OPERON REPRESSOR ARSR-RELATED"/>
    <property type="match status" value="1"/>
</dbReference>
<feature type="domain" description="HTH arsR-type" evidence="4">
    <location>
        <begin position="1"/>
        <end position="95"/>
    </location>
</feature>
<evidence type="ECO:0000256" key="1">
    <source>
        <dbReference type="ARBA" id="ARBA00023015"/>
    </source>
</evidence>
<dbReference type="Pfam" id="PF12840">
    <property type="entry name" value="HTH_20"/>
    <property type="match status" value="1"/>
</dbReference>
<evidence type="ECO:0000256" key="2">
    <source>
        <dbReference type="ARBA" id="ARBA00023125"/>
    </source>
</evidence>
<dbReference type="EMBL" id="JAENGP010000021">
    <property type="protein sequence ID" value="MBK1782489.1"/>
    <property type="molecule type" value="Genomic_DNA"/>
</dbReference>
<dbReference type="InterPro" id="IPR036388">
    <property type="entry name" value="WH-like_DNA-bd_sf"/>
</dbReference>
<dbReference type="PRINTS" id="PR00778">
    <property type="entry name" value="HTHARSR"/>
</dbReference>
<dbReference type="SUPFAM" id="SSF46785">
    <property type="entry name" value="Winged helix' DNA-binding domain"/>
    <property type="match status" value="1"/>
</dbReference>
<reference evidence="5 6" key="1">
    <citation type="submission" date="2020-12" db="EMBL/GenBank/DDBJ databases">
        <authorList>
            <person name="Lu T."/>
            <person name="Wang Q."/>
            <person name="Han X."/>
        </authorList>
    </citation>
    <scope>NUCLEOTIDE SEQUENCE [LARGE SCALE GENOMIC DNA]</scope>
    <source>
        <strain evidence="5 6">WQ 585</strain>
    </source>
</reference>
<keyword evidence="2" id="KW-0238">DNA-binding</keyword>
<dbReference type="PANTHER" id="PTHR43132">
    <property type="entry name" value="ARSENICAL RESISTANCE OPERON REPRESSOR ARSR-RELATED"/>
    <property type="match status" value="1"/>
</dbReference>
<name>A0ABS1EHL3_9BURK</name>
<keyword evidence="6" id="KW-1185">Reference proteome</keyword>
<dbReference type="NCBIfam" id="NF033788">
    <property type="entry name" value="HTH_metalloreg"/>
    <property type="match status" value="1"/>
</dbReference>
<gene>
    <name evidence="5" type="ORF">JHL22_14835</name>
</gene>
<dbReference type="InterPro" id="IPR051011">
    <property type="entry name" value="Metal_resp_trans_reg"/>
</dbReference>
<evidence type="ECO:0000313" key="6">
    <source>
        <dbReference type="Proteomes" id="UP000635316"/>
    </source>
</evidence>
<comment type="caution">
    <text evidence="5">The sequence shown here is derived from an EMBL/GenBank/DDBJ whole genome shotgun (WGS) entry which is preliminary data.</text>
</comment>
<evidence type="ECO:0000313" key="5">
    <source>
        <dbReference type="EMBL" id="MBK1782489.1"/>
    </source>
</evidence>
<evidence type="ECO:0000256" key="3">
    <source>
        <dbReference type="ARBA" id="ARBA00023163"/>
    </source>
</evidence>